<dbReference type="RefSeq" id="WP_122952686.1">
    <property type="nucleotide sequence ID" value="NZ_BJOD01000032.1"/>
</dbReference>
<evidence type="ECO:0000313" key="5">
    <source>
        <dbReference type="Proteomes" id="UP000317180"/>
    </source>
</evidence>
<name>A0A3M8B2W9_9BACL</name>
<keyword evidence="1" id="KW-1133">Transmembrane helix</keyword>
<keyword evidence="5" id="KW-1185">Reference proteome</keyword>
<protein>
    <submittedName>
        <fullName evidence="3">Uncharacterized protein</fullName>
    </submittedName>
</protein>
<feature type="transmembrane region" description="Helical" evidence="1">
    <location>
        <begin position="114"/>
        <end position="140"/>
    </location>
</feature>
<comment type="caution">
    <text evidence="3">The sequence shown here is derived from an EMBL/GenBank/DDBJ whole genome shotgun (WGS) entry which is preliminary data.</text>
</comment>
<reference evidence="3 4" key="1">
    <citation type="submission" date="2018-10" db="EMBL/GenBank/DDBJ databases">
        <title>Phylogenomics of Brevibacillus.</title>
        <authorList>
            <person name="Dunlap C."/>
        </authorList>
    </citation>
    <scope>NUCLEOTIDE SEQUENCE [LARGE SCALE GENOMIC DNA]</scope>
    <source>
        <strain evidence="3 4">NRRL NRS 1219</strain>
    </source>
</reference>
<dbReference type="AlphaFoldDB" id="A0A3M8B2W9"/>
<dbReference type="OrthoDB" id="228600at186822"/>
<sequence length="362" mass="42397">MSLLKLREILTRWGTFLFVIFLSIVAVLVIVYIYGDQDLSKVNINDKAELLSWIYAGIMSLVAILTIFVTFSYEHKLIAATEILNSFYRPYTLSLEELRHGLIKYHSLTAKDRLLNYIYFILLLLSFLSFVFWGTIILIYSKFSILRLNGTLSVESIVDFGLYSFWFLMATIFILILFVINQSRNNKNPLTKGYLPIVNQLLDVDFISKQNIDISELLYKTCPIVELYSNPVENNLNSYELNIYFPIMMKNYRYVINIFNHNHEIIFKCYGTILDIFEVGMMHKESLDLLEDAFVSINENCYGEIKIYNQNLDALTRIRLTPEIKRDSVTFTPQRKVKISTHDNDKSILLQQESINIQYEKF</sequence>
<accession>A0A3M8B2W9</accession>
<evidence type="ECO:0000313" key="2">
    <source>
        <dbReference type="EMBL" id="GED26921.1"/>
    </source>
</evidence>
<keyword evidence="1" id="KW-0472">Membrane</keyword>
<feature type="transmembrane region" description="Helical" evidence="1">
    <location>
        <begin position="12"/>
        <end position="33"/>
    </location>
</feature>
<feature type="transmembrane region" description="Helical" evidence="1">
    <location>
        <begin position="160"/>
        <end position="180"/>
    </location>
</feature>
<evidence type="ECO:0000256" key="1">
    <source>
        <dbReference type="SAM" id="Phobius"/>
    </source>
</evidence>
<reference evidence="2 5" key="2">
    <citation type="submission" date="2019-06" db="EMBL/GenBank/DDBJ databases">
        <title>Whole genome shotgun sequence of Brevibacillus agri NBRC 15538.</title>
        <authorList>
            <person name="Hosoyama A."/>
            <person name="Uohara A."/>
            <person name="Ohji S."/>
            <person name="Ichikawa N."/>
        </authorList>
    </citation>
    <scope>NUCLEOTIDE SEQUENCE [LARGE SCALE GENOMIC DNA]</scope>
    <source>
        <strain evidence="2 5">NBRC 15538</strain>
    </source>
</reference>
<feature type="transmembrane region" description="Helical" evidence="1">
    <location>
        <begin position="53"/>
        <end position="73"/>
    </location>
</feature>
<dbReference type="Proteomes" id="UP000276178">
    <property type="component" value="Unassembled WGS sequence"/>
</dbReference>
<organism evidence="3 4">
    <name type="scientific">Brevibacillus agri</name>
    <dbReference type="NCBI Taxonomy" id="51101"/>
    <lineage>
        <taxon>Bacteria</taxon>
        <taxon>Bacillati</taxon>
        <taxon>Bacillota</taxon>
        <taxon>Bacilli</taxon>
        <taxon>Bacillales</taxon>
        <taxon>Paenibacillaceae</taxon>
        <taxon>Brevibacillus</taxon>
    </lineage>
</organism>
<dbReference type="Proteomes" id="UP000317180">
    <property type="component" value="Unassembled WGS sequence"/>
</dbReference>
<dbReference type="GeneID" id="82809320"/>
<keyword evidence="1" id="KW-0812">Transmembrane</keyword>
<evidence type="ECO:0000313" key="4">
    <source>
        <dbReference type="Proteomes" id="UP000276178"/>
    </source>
</evidence>
<dbReference type="EMBL" id="RHHN01000021">
    <property type="protein sequence ID" value="RNB57794.1"/>
    <property type="molecule type" value="Genomic_DNA"/>
</dbReference>
<proteinExistence type="predicted"/>
<gene>
    <name evidence="2" type="ORF">BAG01nite_30230</name>
    <name evidence="3" type="ORF">EB820_06595</name>
</gene>
<dbReference type="EMBL" id="BJOD01000032">
    <property type="protein sequence ID" value="GED26921.1"/>
    <property type="molecule type" value="Genomic_DNA"/>
</dbReference>
<evidence type="ECO:0000313" key="3">
    <source>
        <dbReference type="EMBL" id="RNB57794.1"/>
    </source>
</evidence>